<protein>
    <submittedName>
        <fullName evidence="2">Uncharacterized protein</fullName>
    </submittedName>
</protein>
<feature type="compositionally biased region" description="Low complexity" evidence="1">
    <location>
        <begin position="63"/>
        <end position="87"/>
    </location>
</feature>
<name>A0A1Y1JRI1_PHOPY</name>
<feature type="compositionally biased region" description="Polar residues" evidence="1">
    <location>
        <begin position="35"/>
        <end position="50"/>
    </location>
</feature>
<organism evidence="2">
    <name type="scientific">Photinus pyralis</name>
    <name type="common">Common eastern firefly</name>
    <name type="synonym">Lampyris pyralis</name>
    <dbReference type="NCBI Taxonomy" id="7054"/>
    <lineage>
        <taxon>Eukaryota</taxon>
        <taxon>Metazoa</taxon>
        <taxon>Ecdysozoa</taxon>
        <taxon>Arthropoda</taxon>
        <taxon>Hexapoda</taxon>
        <taxon>Insecta</taxon>
        <taxon>Pterygota</taxon>
        <taxon>Neoptera</taxon>
        <taxon>Endopterygota</taxon>
        <taxon>Coleoptera</taxon>
        <taxon>Polyphaga</taxon>
        <taxon>Elateriformia</taxon>
        <taxon>Elateroidea</taxon>
        <taxon>Lampyridae</taxon>
        <taxon>Lampyrinae</taxon>
        <taxon>Photinus</taxon>
    </lineage>
</organism>
<accession>A0A1Y1JRI1</accession>
<evidence type="ECO:0000256" key="1">
    <source>
        <dbReference type="SAM" id="MobiDB-lite"/>
    </source>
</evidence>
<feature type="region of interest" description="Disordered" evidence="1">
    <location>
        <begin position="35"/>
        <end position="87"/>
    </location>
</feature>
<dbReference type="AlphaFoldDB" id="A0A1Y1JRI1"/>
<sequence>MCPPKCRPLQQIATRSSINTISIVIALACPVQRTLPQSSTMPSPNINIANISRRRSPISPTNPSTQSQSRPLSSNSDRSSSSTASLDICQYGTEGVGSVPAA</sequence>
<reference evidence="2" key="1">
    <citation type="journal article" date="2016" name="Sci. Rep.">
        <title>Molecular characterization of firefly nuptial gifts: a multi-omics approach sheds light on postcopulatory sexual selection.</title>
        <authorList>
            <person name="Al-Wathiqui N."/>
            <person name="Fallon T.R."/>
            <person name="South A."/>
            <person name="Weng J.K."/>
            <person name="Lewis S.M."/>
        </authorList>
    </citation>
    <scope>NUCLEOTIDE SEQUENCE</scope>
</reference>
<evidence type="ECO:0000313" key="2">
    <source>
        <dbReference type="EMBL" id="JAV51834.1"/>
    </source>
</evidence>
<dbReference type="PROSITE" id="PS51257">
    <property type="entry name" value="PROKAR_LIPOPROTEIN"/>
    <property type="match status" value="1"/>
</dbReference>
<proteinExistence type="predicted"/>
<dbReference type="EMBL" id="GEZM01102656">
    <property type="protein sequence ID" value="JAV51834.1"/>
    <property type="molecule type" value="Transcribed_RNA"/>
</dbReference>